<gene>
    <name evidence="4" type="ORF">CIG75_08185</name>
</gene>
<accession>A0A223D0X8</accession>
<keyword evidence="3" id="KW-1133">Transmembrane helix</keyword>
<keyword evidence="2" id="KW-0178">Competence</keyword>
<evidence type="ECO:0000256" key="1">
    <source>
        <dbReference type="ARBA" id="ARBA00004241"/>
    </source>
</evidence>
<dbReference type="NCBIfam" id="TIGR02532">
    <property type="entry name" value="IV_pilin_GFxxxE"/>
    <property type="match status" value="1"/>
</dbReference>
<keyword evidence="3" id="KW-0812">Transmembrane</keyword>
<name>A0A223D0X8_9BACL</name>
<dbReference type="KEGG" id="tab:CIG75_08185"/>
<dbReference type="RefSeq" id="WP_094236215.1">
    <property type="nucleotide sequence ID" value="NZ_CP022657.1"/>
</dbReference>
<keyword evidence="3" id="KW-0472">Membrane</keyword>
<evidence type="ECO:0000256" key="2">
    <source>
        <dbReference type="ARBA" id="ARBA00023287"/>
    </source>
</evidence>
<keyword evidence="5" id="KW-1185">Reference proteome</keyword>
<dbReference type="Proteomes" id="UP000214688">
    <property type="component" value="Chromosome"/>
</dbReference>
<protein>
    <recommendedName>
        <fullName evidence="6">Prepilin-type cleavage/methylation domain-containing protein</fullName>
    </recommendedName>
</protein>
<evidence type="ECO:0000256" key="3">
    <source>
        <dbReference type="SAM" id="Phobius"/>
    </source>
</evidence>
<dbReference type="EMBL" id="CP022657">
    <property type="protein sequence ID" value="ASS74966.1"/>
    <property type="molecule type" value="Genomic_DNA"/>
</dbReference>
<evidence type="ECO:0008006" key="6">
    <source>
        <dbReference type="Google" id="ProtNLM"/>
    </source>
</evidence>
<dbReference type="AlphaFoldDB" id="A0A223D0X8"/>
<dbReference type="OrthoDB" id="2381977at2"/>
<dbReference type="GO" id="GO:0009986">
    <property type="term" value="C:cell surface"/>
    <property type="evidence" value="ECO:0007669"/>
    <property type="project" value="UniProtKB-SubCell"/>
</dbReference>
<feature type="transmembrane region" description="Helical" evidence="3">
    <location>
        <begin position="12"/>
        <end position="33"/>
    </location>
</feature>
<sequence>MIMVRNEKGFTLIESLCAVVITSMTILIASGLWQACIAQERQSAMYFAVSRQAVSDMERLRAEQSVMPGEEVRDLEVDGMRILSHRTIVQEADLFQVTLTFTWQEGGRTHEQTWATLHR</sequence>
<proteinExistence type="predicted"/>
<reference evidence="4 5" key="1">
    <citation type="journal article" date="2015" name="Int. J. Syst. Evol. Microbiol.">
        <title>Tumebacillus algifaecis sp. nov., isolated from decomposing algal scum.</title>
        <authorList>
            <person name="Wu Y.F."/>
            <person name="Zhang B."/>
            <person name="Xing P."/>
            <person name="Wu Q.L."/>
            <person name="Liu S.J."/>
        </authorList>
    </citation>
    <scope>NUCLEOTIDE SEQUENCE [LARGE SCALE GENOMIC DNA]</scope>
    <source>
        <strain evidence="4 5">THMBR28</strain>
    </source>
</reference>
<comment type="subcellular location">
    <subcellularLocation>
        <location evidence="1">Cell surface</location>
    </subcellularLocation>
</comment>
<dbReference type="Pfam" id="PF07963">
    <property type="entry name" value="N_methyl"/>
    <property type="match status" value="1"/>
</dbReference>
<evidence type="ECO:0000313" key="5">
    <source>
        <dbReference type="Proteomes" id="UP000214688"/>
    </source>
</evidence>
<organism evidence="4 5">
    <name type="scientific">Tumebacillus algifaecis</name>
    <dbReference type="NCBI Taxonomy" id="1214604"/>
    <lineage>
        <taxon>Bacteria</taxon>
        <taxon>Bacillati</taxon>
        <taxon>Bacillota</taxon>
        <taxon>Bacilli</taxon>
        <taxon>Bacillales</taxon>
        <taxon>Alicyclobacillaceae</taxon>
        <taxon>Tumebacillus</taxon>
    </lineage>
</organism>
<dbReference type="GO" id="GO:0030420">
    <property type="term" value="P:establishment of competence for transformation"/>
    <property type="evidence" value="ECO:0007669"/>
    <property type="project" value="UniProtKB-KW"/>
</dbReference>
<evidence type="ECO:0000313" key="4">
    <source>
        <dbReference type="EMBL" id="ASS74966.1"/>
    </source>
</evidence>
<dbReference type="InterPro" id="IPR012902">
    <property type="entry name" value="N_methyl_site"/>
</dbReference>